<feature type="compositionally biased region" description="Gly residues" evidence="1">
    <location>
        <begin position="156"/>
        <end position="166"/>
    </location>
</feature>
<evidence type="ECO:0000313" key="4">
    <source>
        <dbReference type="Proteomes" id="UP001454036"/>
    </source>
</evidence>
<organism evidence="3 4">
    <name type="scientific">Lithospermum erythrorhizon</name>
    <name type="common">Purple gromwell</name>
    <name type="synonym">Lithospermum officinale var. erythrorhizon</name>
    <dbReference type="NCBI Taxonomy" id="34254"/>
    <lineage>
        <taxon>Eukaryota</taxon>
        <taxon>Viridiplantae</taxon>
        <taxon>Streptophyta</taxon>
        <taxon>Embryophyta</taxon>
        <taxon>Tracheophyta</taxon>
        <taxon>Spermatophyta</taxon>
        <taxon>Magnoliopsida</taxon>
        <taxon>eudicotyledons</taxon>
        <taxon>Gunneridae</taxon>
        <taxon>Pentapetalae</taxon>
        <taxon>asterids</taxon>
        <taxon>lamiids</taxon>
        <taxon>Boraginales</taxon>
        <taxon>Boraginaceae</taxon>
        <taxon>Boraginoideae</taxon>
        <taxon>Lithospermeae</taxon>
        <taxon>Lithospermum</taxon>
    </lineage>
</organism>
<dbReference type="InterPro" id="IPR025724">
    <property type="entry name" value="GAG-pre-integrase_dom"/>
</dbReference>
<dbReference type="Gene3D" id="3.30.420.10">
    <property type="entry name" value="Ribonuclease H-like superfamily/Ribonuclease H"/>
    <property type="match status" value="1"/>
</dbReference>
<reference evidence="3 4" key="1">
    <citation type="submission" date="2024-01" db="EMBL/GenBank/DDBJ databases">
        <title>The complete chloroplast genome sequence of Lithospermum erythrorhizon: insights into the phylogenetic relationship among Boraginaceae species and the maternal lineages of purple gromwells.</title>
        <authorList>
            <person name="Okada T."/>
            <person name="Watanabe K."/>
        </authorList>
    </citation>
    <scope>NUCLEOTIDE SEQUENCE [LARGE SCALE GENOMIC DNA]</scope>
</reference>
<dbReference type="AlphaFoldDB" id="A0AAV3PA16"/>
<dbReference type="GO" id="GO:0003676">
    <property type="term" value="F:nucleic acid binding"/>
    <property type="evidence" value="ECO:0007669"/>
    <property type="project" value="InterPro"/>
</dbReference>
<dbReference type="Pfam" id="PF13976">
    <property type="entry name" value="gag_pre-integrs"/>
    <property type="match status" value="1"/>
</dbReference>
<evidence type="ECO:0000313" key="3">
    <source>
        <dbReference type="EMBL" id="GAA0148479.1"/>
    </source>
</evidence>
<comment type="caution">
    <text evidence="3">The sequence shown here is derived from an EMBL/GenBank/DDBJ whole genome shotgun (WGS) entry which is preliminary data.</text>
</comment>
<dbReference type="SUPFAM" id="SSF53098">
    <property type="entry name" value="Ribonuclease H-like"/>
    <property type="match status" value="1"/>
</dbReference>
<dbReference type="GO" id="GO:0015074">
    <property type="term" value="P:DNA integration"/>
    <property type="evidence" value="ECO:0007669"/>
    <property type="project" value="InterPro"/>
</dbReference>
<dbReference type="Pfam" id="PF14223">
    <property type="entry name" value="Retrotran_gag_2"/>
    <property type="match status" value="1"/>
</dbReference>
<protein>
    <recommendedName>
        <fullName evidence="2">Integrase catalytic domain-containing protein</fullName>
    </recommendedName>
</protein>
<gene>
    <name evidence="3" type="ORF">LIER_36729</name>
</gene>
<feature type="domain" description="Integrase catalytic" evidence="2">
    <location>
        <begin position="313"/>
        <end position="482"/>
    </location>
</feature>
<evidence type="ECO:0000256" key="1">
    <source>
        <dbReference type="SAM" id="MobiDB-lite"/>
    </source>
</evidence>
<dbReference type="InterPro" id="IPR012337">
    <property type="entry name" value="RNaseH-like_sf"/>
</dbReference>
<dbReference type="InterPro" id="IPR036397">
    <property type="entry name" value="RNaseH_sf"/>
</dbReference>
<feature type="region of interest" description="Disordered" evidence="1">
    <location>
        <begin position="122"/>
        <end position="178"/>
    </location>
</feature>
<dbReference type="PANTHER" id="PTHR42648">
    <property type="entry name" value="TRANSPOSASE, PUTATIVE-RELATED"/>
    <property type="match status" value="1"/>
</dbReference>
<dbReference type="Proteomes" id="UP001454036">
    <property type="component" value="Unassembled WGS sequence"/>
</dbReference>
<name>A0AAV3PA16_LITER</name>
<keyword evidence="4" id="KW-1185">Reference proteome</keyword>
<dbReference type="InterPro" id="IPR001584">
    <property type="entry name" value="Integrase_cat-core"/>
</dbReference>
<dbReference type="EMBL" id="BAABME010017031">
    <property type="protein sequence ID" value="GAA0148479.1"/>
    <property type="molecule type" value="Genomic_DNA"/>
</dbReference>
<proteinExistence type="predicted"/>
<evidence type="ECO:0000259" key="2">
    <source>
        <dbReference type="PROSITE" id="PS50994"/>
    </source>
</evidence>
<dbReference type="InterPro" id="IPR039537">
    <property type="entry name" value="Retrotran_Ty1/copia-like"/>
</dbReference>
<accession>A0AAV3PA16</accession>
<sequence length="482" mass="53363">MPTTLGKCTSKDLSDSLKKTYAKPSVAHTMQLRSRLCELKQGDLSVSEYCNEALLIKDELAAIGKEPTCDDFLRQVLTNLKSDLSDMCMSILARREVPDFEEVIDLLLSAESMVVHAHLPSPSAALLSPDPPRTASASANTVKRTPAPASDSAQGFGRGSARGRGGASSRQNNWYPDTGASHLVAPDLTQLQLHDGYYGSNQLRVVDGADSSFVVKDRTTKKIPPRGPASNGLYLFPPSARPVSSSASHFSSCPTTIRQSPFMSTEVSLSVWHHRLGHPNVVVLRKVLGGFFLGRDRNFHFKCTSCSLGKLCCQSFPLSLKSSTSILQLLFMDVWGPSPHVSSDGNRYYLSIVDAYSRFIWIFCCSAKSDVYSLFLRFQKLVECQFNVSIKSVQTDGGGEFKALTCHFQDTCIVHHISCPYTHHQMGRVEHRRRHIVDVGLTLLAYSGLSFKYWQYAFETAIYVINRLSSIVNPDMSPYQLL</sequence>
<dbReference type="PROSITE" id="PS50994">
    <property type="entry name" value="INTEGRASE"/>
    <property type="match status" value="1"/>
</dbReference>
<dbReference type="PANTHER" id="PTHR42648:SF26">
    <property type="entry name" value="INTEGRASE CATALYTIC DOMAIN-CONTAINING PROTEIN"/>
    <property type="match status" value="1"/>
</dbReference>